<feature type="transmembrane region" description="Helical" evidence="2">
    <location>
        <begin position="279"/>
        <end position="298"/>
    </location>
</feature>
<keyword evidence="2" id="KW-1133">Transmembrane helix</keyword>
<feature type="compositionally biased region" description="Polar residues" evidence="1">
    <location>
        <begin position="29"/>
        <end position="39"/>
    </location>
</feature>
<dbReference type="Proteomes" id="UP000004995">
    <property type="component" value="Unassembled WGS sequence"/>
</dbReference>
<feature type="region of interest" description="Disordered" evidence="1">
    <location>
        <begin position="82"/>
        <end position="115"/>
    </location>
</feature>
<dbReference type="eggNOG" id="ENOG502R6R5">
    <property type="taxonomic scope" value="Eukaryota"/>
</dbReference>
<evidence type="ECO:0000256" key="2">
    <source>
        <dbReference type="SAM" id="Phobius"/>
    </source>
</evidence>
<dbReference type="HOGENOM" id="CLU_869797_0_0_1"/>
<dbReference type="AlphaFoldDB" id="K3YI80"/>
<dbReference type="Gramene" id="KQL01749">
    <property type="protein sequence ID" value="KQL01749"/>
    <property type="gene ID" value="SETIT_013949mg"/>
</dbReference>
<dbReference type="EnsemblPlants" id="KQL01749">
    <property type="protein sequence ID" value="KQL01749"/>
    <property type="gene ID" value="SETIT_013949mg"/>
</dbReference>
<feature type="region of interest" description="Disordered" evidence="1">
    <location>
        <begin position="337"/>
        <end position="371"/>
    </location>
</feature>
<organism evidence="3 4">
    <name type="scientific">Setaria italica</name>
    <name type="common">Foxtail millet</name>
    <name type="synonym">Panicum italicum</name>
    <dbReference type="NCBI Taxonomy" id="4555"/>
    <lineage>
        <taxon>Eukaryota</taxon>
        <taxon>Viridiplantae</taxon>
        <taxon>Streptophyta</taxon>
        <taxon>Embryophyta</taxon>
        <taxon>Tracheophyta</taxon>
        <taxon>Spermatophyta</taxon>
        <taxon>Magnoliopsida</taxon>
        <taxon>Liliopsida</taxon>
        <taxon>Poales</taxon>
        <taxon>Poaceae</taxon>
        <taxon>PACMAD clade</taxon>
        <taxon>Panicoideae</taxon>
        <taxon>Panicodae</taxon>
        <taxon>Paniceae</taxon>
        <taxon>Cenchrinae</taxon>
        <taxon>Setaria</taxon>
    </lineage>
</organism>
<evidence type="ECO:0000313" key="3">
    <source>
        <dbReference type="EnsemblPlants" id="KQL01749"/>
    </source>
</evidence>
<feature type="compositionally biased region" description="Low complexity" evidence="1">
    <location>
        <begin position="98"/>
        <end position="115"/>
    </location>
</feature>
<feature type="compositionally biased region" description="Low complexity" evidence="1">
    <location>
        <begin position="340"/>
        <end position="350"/>
    </location>
</feature>
<accession>K3YI80</accession>
<feature type="transmembrane region" description="Helical" evidence="2">
    <location>
        <begin position="166"/>
        <end position="186"/>
    </location>
</feature>
<dbReference type="InParanoid" id="K3YI80"/>
<protein>
    <submittedName>
        <fullName evidence="3">Uncharacterized protein</fullName>
    </submittedName>
</protein>
<reference evidence="3" key="2">
    <citation type="submission" date="2018-08" db="UniProtKB">
        <authorList>
            <consortium name="EnsemblPlants"/>
        </authorList>
    </citation>
    <scope>IDENTIFICATION</scope>
    <source>
        <strain evidence="3">Yugu1</strain>
    </source>
</reference>
<dbReference type="EMBL" id="AGNK02003827">
    <property type="status" value="NOT_ANNOTATED_CDS"/>
    <property type="molecule type" value="Genomic_DNA"/>
</dbReference>
<feature type="region of interest" description="Disordered" evidence="1">
    <location>
        <begin position="29"/>
        <end position="52"/>
    </location>
</feature>
<sequence>MARYACASSSARWRSGRYWPMRRTSAVSMKSGSRSSTTDAAEAAAAAHRPPRIGRTPSAIPAFAADRYALEWCDSRARSGMSVSCSRAGRPRNSEMRSPVPSASSANTTSSSTSAPTVVSSSLTTVAFAFASATTCAFFPDLAGLTPASAVELAGFLAFPVAASDFAVFAGFPAFAPAFAALAGLAESSPLTLAGFADSSPLTLAGLAESAPLALAAAAVLSGFGTLALSALGTLAMAASPPAAAFPVAFLAAPFAAAADSDFFALATFVWFLASPASFFLIFPPAAAAFLAGLAAGASSPSSPAEDAASSALRPPAEALGLALDFPGSAVAQSAMWEQRSASSRSSTSRGRGDQGAIFPLLGRPTAATKI</sequence>
<keyword evidence="2" id="KW-0812">Transmembrane</keyword>
<evidence type="ECO:0000256" key="1">
    <source>
        <dbReference type="SAM" id="MobiDB-lite"/>
    </source>
</evidence>
<name>K3YI80_SETIT</name>
<dbReference type="FunCoup" id="K3YI80">
    <property type="interactions" value="304"/>
</dbReference>
<gene>
    <name evidence="3" type="primary">LOC101758422</name>
</gene>
<keyword evidence="2" id="KW-0472">Membrane</keyword>
<keyword evidence="4" id="KW-1185">Reference proteome</keyword>
<feature type="transmembrane region" description="Helical" evidence="2">
    <location>
        <begin position="213"/>
        <end position="236"/>
    </location>
</feature>
<evidence type="ECO:0000313" key="4">
    <source>
        <dbReference type="Proteomes" id="UP000004995"/>
    </source>
</evidence>
<proteinExistence type="predicted"/>
<reference evidence="4" key="1">
    <citation type="journal article" date="2012" name="Nat. Biotechnol.">
        <title>Reference genome sequence of the model plant Setaria.</title>
        <authorList>
            <person name="Bennetzen J.L."/>
            <person name="Schmutz J."/>
            <person name="Wang H."/>
            <person name="Percifield R."/>
            <person name="Hawkins J."/>
            <person name="Pontaroli A.C."/>
            <person name="Estep M."/>
            <person name="Feng L."/>
            <person name="Vaughn J.N."/>
            <person name="Grimwood J."/>
            <person name="Jenkins J."/>
            <person name="Barry K."/>
            <person name="Lindquist E."/>
            <person name="Hellsten U."/>
            <person name="Deshpande S."/>
            <person name="Wang X."/>
            <person name="Wu X."/>
            <person name="Mitros T."/>
            <person name="Triplett J."/>
            <person name="Yang X."/>
            <person name="Ye C.Y."/>
            <person name="Mauro-Herrera M."/>
            <person name="Wang L."/>
            <person name="Li P."/>
            <person name="Sharma M."/>
            <person name="Sharma R."/>
            <person name="Ronald P.C."/>
            <person name="Panaud O."/>
            <person name="Kellogg E.A."/>
            <person name="Brutnell T.P."/>
            <person name="Doust A.N."/>
            <person name="Tuskan G.A."/>
            <person name="Rokhsar D."/>
            <person name="Devos K.M."/>
        </authorList>
    </citation>
    <scope>NUCLEOTIDE SEQUENCE [LARGE SCALE GENOMIC DNA]</scope>
    <source>
        <strain evidence="4">cv. Yugu1</strain>
    </source>
</reference>